<dbReference type="Gene3D" id="1.20.1250.20">
    <property type="entry name" value="MFS general substrate transporter like domains"/>
    <property type="match status" value="1"/>
</dbReference>
<evidence type="ECO:0000313" key="8">
    <source>
        <dbReference type="EMBL" id="UXH77998.1"/>
    </source>
</evidence>
<dbReference type="InterPro" id="IPR050189">
    <property type="entry name" value="MFS_Efflux_Transporters"/>
</dbReference>
<feature type="transmembrane region" description="Helical" evidence="6">
    <location>
        <begin position="108"/>
        <end position="128"/>
    </location>
</feature>
<keyword evidence="2" id="KW-1003">Cell membrane</keyword>
<evidence type="ECO:0000313" key="9">
    <source>
        <dbReference type="Proteomes" id="UP001064933"/>
    </source>
</evidence>
<dbReference type="Pfam" id="PF07690">
    <property type="entry name" value="MFS_1"/>
    <property type="match status" value="1"/>
</dbReference>
<feature type="transmembrane region" description="Helical" evidence="6">
    <location>
        <begin position="59"/>
        <end position="79"/>
    </location>
</feature>
<proteinExistence type="predicted"/>
<feature type="transmembrane region" description="Helical" evidence="6">
    <location>
        <begin position="21"/>
        <end position="47"/>
    </location>
</feature>
<feature type="transmembrane region" description="Helical" evidence="6">
    <location>
        <begin position="86"/>
        <end position="102"/>
    </location>
</feature>
<gene>
    <name evidence="8" type="ORF">N4261_24075</name>
</gene>
<evidence type="ECO:0000256" key="1">
    <source>
        <dbReference type="ARBA" id="ARBA00004651"/>
    </source>
</evidence>
<evidence type="ECO:0000256" key="2">
    <source>
        <dbReference type="ARBA" id="ARBA00022475"/>
    </source>
</evidence>
<dbReference type="PANTHER" id="PTHR43124">
    <property type="entry name" value="PURINE EFFLUX PUMP PBUE"/>
    <property type="match status" value="1"/>
</dbReference>
<feature type="transmembrane region" description="Helical" evidence="6">
    <location>
        <begin position="366"/>
        <end position="390"/>
    </location>
</feature>
<protein>
    <submittedName>
        <fullName evidence="8">MFS transporter</fullName>
    </submittedName>
</protein>
<name>A0ABY6B0A9_9BURK</name>
<feature type="transmembrane region" description="Helical" evidence="6">
    <location>
        <begin position="177"/>
        <end position="198"/>
    </location>
</feature>
<keyword evidence="3 6" id="KW-0812">Transmembrane</keyword>
<dbReference type="Proteomes" id="UP001064933">
    <property type="component" value="Chromosome"/>
</dbReference>
<feature type="transmembrane region" description="Helical" evidence="6">
    <location>
        <begin position="306"/>
        <end position="325"/>
    </location>
</feature>
<keyword evidence="9" id="KW-1185">Reference proteome</keyword>
<feature type="transmembrane region" description="Helical" evidence="6">
    <location>
        <begin position="254"/>
        <end position="274"/>
    </location>
</feature>
<dbReference type="RefSeq" id="WP_261757762.1">
    <property type="nucleotide sequence ID" value="NZ_CP104562.2"/>
</dbReference>
<feature type="transmembrane region" description="Helical" evidence="6">
    <location>
        <begin position="218"/>
        <end position="242"/>
    </location>
</feature>
<evidence type="ECO:0000256" key="4">
    <source>
        <dbReference type="ARBA" id="ARBA00022989"/>
    </source>
</evidence>
<organism evidence="8 9">
    <name type="scientific">Roseateles amylovorans</name>
    <dbReference type="NCBI Taxonomy" id="2978473"/>
    <lineage>
        <taxon>Bacteria</taxon>
        <taxon>Pseudomonadati</taxon>
        <taxon>Pseudomonadota</taxon>
        <taxon>Betaproteobacteria</taxon>
        <taxon>Burkholderiales</taxon>
        <taxon>Sphaerotilaceae</taxon>
        <taxon>Roseateles</taxon>
    </lineage>
</organism>
<evidence type="ECO:0000256" key="6">
    <source>
        <dbReference type="SAM" id="Phobius"/>
    </source>
</evidence>
<feature type="transmembrane region" description="Helical" evidence="6">
    <location>
        <begin position="337"/>
        <end position="360"/>
    </location>
</feature>
<dbReference type="CDD" id="cd17324">
    <property type="entry name" value="MFS_NepI_like"/>
    <property type="match status" value="1"/>
</dbReference>
<dbReference type="PROSITE" id="PS50850">
    <property type="entry name" value="MFS"/>
    <property type="match status" value="1"/>
</dbReference>
<keyword evidence="5 6" id="KW-0472">Membrane</keyword>
<feature type="transmembrane region" description="Helical" evidence="6">
    <location>
        <begin position="149"/>
        <end position="171"/>
    </location>
</feature>
<evidence type="ECO:0000256" key="3">
    <source>
        <dbReference type="ARBA" id="ARBA00022692"/>
    </source>
</evidence>
<comment type="subcellular location">
    <subcellularLocation>
        <location evidence="1">Cell membrane</location>
        <topology evidence="1">Multi-pass membrane protein</topology>
    </subcellularLocation>
</comment>
<sequence length="396" mass="40584">MSSQPIPASAALPAAGRGQASIVILAIAAFVIVTTEFLMVGLLPALARDLGVTVSAAGQLVTLFAVVVMVFGPVLTAWLSHRERKGLFLSVLVLFAVANAVAAMAPNLWVLGIARIVPALALPVFWGTASDTAAQLAGPGRAGRAVSRVYLGISGAMLLGIPLGTLAGEVLGWRGAFWMLAALSLLVAALLHWLMPTLTPGPRVRMTEQARILRDPNFVANVAISVLVFTAMFTGYTYLAALLERVAQIPPAQVGWWLMGFGAVGLIGNGLGGLWVDRRPLLTTAAFCMLLAAGMVATVLLARIPIGLVLALTVWGVANTALYPVCQIRVMKAAPQAQALAGTLNVSAANGGIALGAVLGGASIPWWGVGSVGFVGAAVAVLAAGAALAARAVARR</sequence>
<evidence type="ECO:0000256" key="5">
    <source>
        <dbReference type="ARBA" id="ARBA00023136"/>
    </source>
</evidence>
<dbReference type="PANTHER" id="PTHR43124:SF10">
    <property type="entry name" value="PURINE EFFLUX PUMP PBUE"/>
    <property type="match status" value="1"/>
</dbReference>
<accession>A0ABY6B0A9</accession>
<feature type="domain" description="Major facilitator superfamily (MFS) profile" evidence="7">
    <location>
        <begin position="21"/>
        <end position="395"/>
    </location>
</feature>
<dbReference type="InterPro" id="IPR011701">
    <property type="entry name" value="MFS"/>
</dbReference>
<keyword evidence="4 6" id="KW-1133">Transmembrane helix</keyword>
<feature type="transmembrane region" description="Helical" evidence="6">
    <location>
        <begin position="281"/>
        <end position="300"/>
    </location>
</feature>
<dbReference type="EMBL" id="CP104562">
    <property type="protein sequence ID" value="UXH77998.1"/>
    <property type="molecule type" value="Genomic_DNA"/>
</dbReference>
<dbReference type="SUPFAM" id="SSF103473">
    <property type="entry name" value="MFS general substrate transporter"/>
    <property type="match status" value="1"/>
</dbReference>
<dbReference type="InterPro" id="IPR020846">
    <property type="entry name" value="MFS_dom"/>
</dbReference>
<evidence type="ECO:0000259" key="7">
    <source>
        <dbReference type="PROSITE" id="PS50850"/>
    </source>
</evidence>
<dbReference type="InterPro" id="IPR036259">
    <property type="entry name" value="MFS_trans_sf"/>
</dbReference>
<reference evidence="8" key="1">
    <citation type="submission" date="2022-10" db="EMBL/GenBank/DDBJ databases">
        <title>Characterization and whole genome sequencing of a new Roseateles species, isolated from fresh water.</title>
        <authorList>
            <person name="Guliayeva D.Y."/>
            <person name="Akhremchuk A.E."/>
            <person name="Sikolenko M.A."/>
            <person name="Valentovich L.N."/>
            <person name="Sidarenka A.V."/>
        </authorList>
    </citation>
    <scope>NUCLEOTIDE SEQUENCE</scope>
    <source>
        <strain evidence="8">BIM B-1768</strain>
    </source>
</reference>